<evidence type="ECO:0000256" key="4">
    <source>
        <dbReference type="ARBA" id="ARBA00022989"/>
    </source>
</evidence>
<evidence type="ECO:0000259" key="8">
    <source>
        <dbReference type="PROSITE" id="PS50850"/>
    </source>
</evidence>
<dbReference type="Pfam" id="PF07690">
    <property type="entry name" value="MFS_1"/>
    <property type="match status" value="1"/>
</dbReference>
<feature type="transmembrane region" description="Helical" evidence="7">
    <location>
        <begin position="335"/>
        <end position="351"/>
    </location>
</feature>
<evidence type="ECO:0000256" key="2">
    <source>
        <dbReference type="ARBA" id="ARBA00022448"/>
    </source>
</evidence>
<gene>
    <name evidence="9" type="ORF">AMS68_000727</name>
</gene>
<keyword evidence="10" id="KW-1185">Reference proteome</keyword>
<feature type="domain" description="Major facilitator superfamily (MFS) profile" evidence="8">
    <location>
        <begin position="42"/>
        <end position="452"/>
    </location>
</feature>
<organism evidence="9 10">
    <name type="scientific">Peltaster fructicola</name>
    <dbReference type="NCBI Taxonomy" id="286661"/>
    <lineage>
        <taxon>Eukaryota</taxon>
        <taxon>Fungi</taxon>
        <taxon>Dikarya</taxon>
        <taxon>Ascomycota</taxon>
        <taxon>Pezizomycotina</taxon>
        <taxon>Dothideomycetes</taxon>
        <taxon>Dothideomycetes incertae sedis</taxon>
        <taxon>Peltaster</taxon>
    </lineage>
</organism>
<dbReference type="Proteomes" id="UP000503462">
    <property type="component" value="Chromosome 1"/>
</dbReference>
<dbReference type="InterPro" id="IPR011701">
    <property type="entry name" value="MFS"/>
</dbReference>
<evidence type="ECO:0000313" key="9">
    <source>
        <dbReference type="EMBL" id="QIW95209.1"/>
    </source>
</evidence>
<proteinExistence type="predicted"/>
<dbReference type="PROSITE" id="PS50850">
    <property type="entry name" value="MFS"/>
    <property type="match status" value="1"/>
</dbReference>
<dbReference type="GO" id="GO:0022857">
    <property type="term" value="F:transmembrane transporter activity"/>
    <property type="evidence" value="ECO:0007669"/>
    <property type="project" value="InterPro"/>
</dbReference>
<dbReference type="FunFam" id="1.20.1250.20:FF:000013">
    <property type="entry name" value="MFS general substrate transporter"/>
    <property type="match status" value="1"/>
</dbReference>
<evidence type="ECO:0000256" key="3">
    <source>
        <dbReference type="ARBA" id="ARBA00022692"/>
    </source>
</evidence>
<evidence type="ECO:0000256" key="7">
    <source>
        <dbReference type="SAM" id="Phobius"/>
    </source>
</evidence>
<dbReference type="FunFam" id="1.20.1250.20:FF:000018">
    <property type="entry name" value="MFS transporter permease"/>
    <property type="match status" value="1"/>
</dbReference>
<dbReference type="GO" id="GO:0016020">
    <property type="term" value="C:membrane"/>
    <property type="evidence" value="ECO:0007669"/>
    <property type="project" value="UniProtKB-SubCell"/>
</dbReference>
<name>A0A6H0XL34_9PEZI</name>
<evidence type="ECO:0000256" key="5">
    <source>
        <dbReference type="ARBA" id="ARBA00023136"/>
    </source>
</evidence>
<dbReference type="Gene3D" id="1.20.1250.20">
    <property type="entry name" value="MFS general substrate transporter like domains"/>
    <property type="match status" value="2"/>
</dbReference>
<dbReference type="InterPro" id="IPR036259">
    <property type="entry name" value="MFS_trans_sf"/>
</dbReference>
<dbReference type="AlphaFoldDB" id="A0A6H0XL34"/>
<keyword evidence="5 7" id="KW-0472">Membrane</keyword>
<feature type="region of interest" description="Disordered" evidence="6">
    <location>
        <begin position="465"/>
        <end position="484"/>
    </location>
</feature>
<dbReference type="SUPFAM" id="SSF103473">
    <property type="entry name" value="MFS general substrate transporter"/>
    <property type="match status" value="1"/>
</dbReference>
<protein>
    <recommendedName>
        <fullName evidence="8">Major facilitator superfamily (MFS) profile domain-containing protein</fullName>
    </recommendedName>
</protein>
<keyword evidence="2" id="KW-0813">Transport</keyword>
<sequence>MDDKKTDITQLEELRTKERDGSFTPPTAAEEAAVIRKLDWRLLPMVFVLYTLAILDRSNLGNAKLAQMTDDIDLSGNRYNWLGTIFYIAYICSQWTAMGWKQFKPHRWAAFCVLFWGFVASIQAATTTWGGLMTCRFFLGVAEAMFGPGVPLYLSFFYPRDKVGFRQGVFISGAAMANVYGGALAYGISQIRGALAPWRVLFLIEGLPTMVFAVFAWYLLPDSIREAKFLTQRDRDVAIHMAGKNQRLDVEHEQGLRLREVWEGIRDPKSWIPALCYFGCNVSYASLPLFVPTIILQIGTFNQIQSQGLSAPPYVVAFITIISFCWLSDRYKVRGPFCFAAAMIGAIGFIINGTTTATAPRYFSLFLSVNIFASVAILLAWVSNLNASESKRASAYTVLSTIGQCGPLLGTNIFQTQDQPYFRKGMWISAAFCLLVAFLSVALSFWLIHENKKMDAQGVPEVAELEETSDAQPNGRPAKYRHIW</sequence>
<dbReference type="PANTHER" id="PTHR43791">
    <property type="entry name" value="PERMEASE-RELATED"/>
    <property type="match status" value="1"/>
</dbReference>
<dbReference type="EMBL" id="CP051139">
    <property type="protein sequence ID" value="QIW95209.1"/>
    <property type="molecule type" value="Genomic_DNA"/>
</dbReference>
<evidence type="ECO:0000256" key="1">
    <source>
        <dbReference type="ARBA" id="ARBA00004141"/>
    </source>
</evidence>
<feature type="transmembrane region" description="Helical" evidence="7">
    <location>
        <begin position="311"/>
        <end position="328"/>
    </location>
</feature>
<feature type="transmembrane region" description="Helical" evidence="7">
    <location>
        <begin position="137"/>
        <end position="157"/>
    </location>
</feature>
<feature type="transmembrane region" description="Helical" evidence="7">
    <location>
        <begin position="275"/>
        <end position="299"/>
    </location>
</feature>
<feature type="transmembrane region" description="Helical" evidence="7">
    <location>
        <begin position="108"/>
        <end position="125"/>
    </location>
</feature>
<feature type="transmembrane region" description="Helical" evidence="7">
    <location>
        <begin position="426"/>
        <end position="448"/>
    </location>
</feature>
<evidence type="ECO:0000313" key="10">
    <source>
        <dbReference type="Proteomes" id="UP000503462"/>
    </source>
</evidence>
<evidence type="ECO:0000256" key="6">
    <source>
        <dbReference type="SAM" id="MobiDB-lite"/>
    </source>
</evidence>
<keyword evidence="4 7" id="KW-1133">Transmembrane helix</keyword>
<dbReference type="OrthoDB" id="2985014at2759"/>
<dbReference type="PANTHER" id="PTHR43791:SF36">
    <property type="entry name" value="TRANSPORTER, PUTATIVE (AFU_ORTHOLOGUE AFUA_6G08340)-RELATED"/>
    <property type="match status" value="1"/>
</dbReference>
<comment type="subcellular location">
    <subcellularLocation>
        <location evidence="1">Membrane</location>
        <topology evidence="1">Multi-pass membrane protein</topology>
    </subcellularLocation>
</comment>
<dbReference type="InterPro" id="IPR020846">
    <property type="entry name" value="MFS_dom"/>
</dbReference>
<feature type="transmembrane region" description="Helical" evidence="7">
    <location>
        <begin position="200"/>
        <end position="220"/>
    </location>
</feature>
<feature type="transmembrane region" description="Helical" evidence="7">
    <location>
        <begin position="363"/>
        <end position="382"/>
    </location>
</feature>
<reference evidence="9 10" key="1">
    <citation type="journal article" date="2016" name="Sci. Rep.">
        <title>Peltaster fructicola genome reveals evolution from an invasive phytopathogen to an ectophytic parasite.</title>
        <authorList>
            <person name="Xu C."/>
            <person name="Chen H."/>
            <person name="Gleason M.L."/>
            <person name="Xu J.R."/>
            <person name="Liu H."/>
            <person name="Zhang R."/>
            <person name="Sun G."/>
        </authorList>
    </citation>
    <scope>NUCLEOTIDE SEQUENCE [LARGE SCALE GENOMIC DNA]</scope>
    <source>
        <strain evidence="9 10">LNHT1506</strain>
    </source>
</reference>
<feature type="transmembrane region" description="Helical" evidence="7">
    <location>
        <begin position="394"/>
        <end position="414"/>
    </location>
</feature>
<feature type="transmembrane region" description="Helical" evidence="7">
    <location>
        <begin position="169"/>
        <end position="188"/>
    </location>
</feature>
<keyword evidence="3 7" id="KW-0812">Transmembrane</keyword>
<accession>A0A6H0XL34</accession>